<sequence>MTLLTVVRVMVATAVLALAWEFPPLPPTYLSMGPPNKEACTSSLKVDNLLATVTLGNYPHERAVIQQTLNLYAFIIDYQAWDRLERVLHPDIWADYTGYIGVVQGISQVTAGLQRAMARVTSQHALSTQIIDIASGGETAHSLTHYWATHWGTGEYYGQALWAWATYDDHWIKNPVTGDWRIIKRINHQGGPWFGNTSIFGLT</sequence>
<dbReference type="EMBL" id="ML732188">
    <property type="protein sequence ID" value="KAB8075884.1"/>
    <property type="molecule type" value="Genomic_DNA"/>
</dbReference>
<evidence type="ECO:0000313" key="4">
    <source>
        <dbReference type="Proteomes" id="UP000326565"/>
    </source>
</evidence>
<name>A0A5N5X8P6_9EURO</name>
<accession>A0A5N5X8P6</accession>
<dbReference type="Proteomes" id="UP000326565">
    <property type="component" value="Unassembled WGS sequence"/>
</dbReference>
<gene>
    <name evidence="3" type="ORF">BDV29DRAFT_155263</name>
</gene>
<dbReference type="InterPro" id="IPR032710">
    <property type="entry name" value="NTF2-like_dom_sf"/>
</dbReference>
<dbReference type="InterPro" id="IPR037401">
    <property type="entry name" value="SnoaL-like"/>
</dbReference>
<reference evidence="3 4" key="1">
    <citation type="submission" date="2019-04" db="EMBL/GenBank/DDBJ databases">
        <title>Friends and foes A comparative genomics study of 23 Aspergillus species from section Flavi.</title>
        <authorList>
            <consortium name="DOE Joint Genome Institute"/>
            <person name="Kjaerbolling I."/>
            <person name="Vesth T."/>
            <person name="Frisvad J.C."/>
            <person name="Nybo J.L."/>
            <person name="Theobald S."/>
            <person name="Kildgaard S."/>
            <person name="Isbrandt T."/>
            <person name="Kuo A."/>
            <person name="Sato A."/>
            <person name="Lyhne E.K."/>
            <person name="Kogle M.E."/>
            <person name="Wiebenga A."/>
            <person name="Kun R.S."/>
            <person name="Lubbers R.J."/>
            <person name="Makela M.R."/>
            <person name="Barry K."/>
            <person name="Chovatia M."/>
            <person name="Clum A."/>
            <person name="Daum C."/>
            <person name="Haridas S."/>
            <person name="He G."/>
            <person name="LaButti K."/>
            <person name="Lipzen A."/>
            <person name="Mondo S."/>
            <person name="Riley R."/>
            <person name="Salamov A."/>
            <person name="Simmons B.A."/>
            <person name="Magnuson J.K."/>
            <person name="Henrissat B."/>
            <person name="Mortensen U.H."/>
            <person name="Larsen T.O."/>
            <person name="Devries R.P."/>
            <person name="Grigoriev I.V."/>
            <person name="Machida M."/>
            <person name="Baker S.E."/>
            <person name="Andersen M.R."/>
        </authorList>
    </citation>
    <scope>NUCLEOTIDE SEQUENCE [LARGE SCALE GENOMIC DNA]</scope>
    <source>
        <strain evidence="3 4">CBS 151.66</strain>
    </source>
</reference>
<evidence type="ECO:0000256" key="1">
    <source>
        <dbReference type="SAM" id="SignalP"/>
    </source>
</evidence>
<feature type="chain" id="PRO_5024893781" evidence="1">
    <location>
        <begin position="20"/>
        <end position="203"/>
    </location>
</feature>
<organism evidence="3 4">
    <name type="scientific">Aspergillus leporis</name>
    <dbReference type="NCBI Taxonomy" id="41062"/>
    <lineage>
        <taxon>Eukaryota</taxon>
        <taxon>Fungi</taxon>
        <taxon>Dikarya</taxon>
        <taxon>Ascomycota</taxon>
        <taxon>Pezizomycotina</taxon>
        <taxon>Eurotiomycetes</taxon>
        <taxon>Eurotiomycetidae</taxon>
        <taxon>Eurotiales</taxon>
        <taxon>Aspergillaceae</taxon>
        <taxon>Aspergillus</taxon>
        <taxon>Aspergillus subgen. Circumdati</taxon>
    </lineage>
</organism>
<dbReference type="OrthoDB" id="4274525at2759"/>
<feature type="domain" description="SnoaL-like" evidence="2">
    <location>
        <begin position="61"/>
        <end position="185"/>
    </location>
</feature>
<proteinExistence type="predicted"/>
<dbReference type="Pfam" id="PF13577">
    <property type="entry name" value="SnoaL_4"/>
    <property type="match status" value="1"/>
</dbReference>
<feature type="signal peptide" evidence="1">
    <location>
        <begin position="1"/>
        <end position="19"/>
    </location>
</feature>
<keyword evidence="1" id="KW-0732">Signal</keyword>
<dbReference type="Gene3D" id="3.10.450.50">
    <property type="match status" value="1"/>
</dbReference>
<evidence type="ECO:0000313" key="3">
    <source>
        <dbReference type="EMBL" id="KAB8075884.1"/>
    </source>
</evidence>
<dbReference type="SUPFAM" id="SSF54427">
    <property type="entry name" value="NTF2-like"/>
    <property type="match status" value="1"/>
</dbReference>
<dbReference type="AlphaFoldDB" id="A0A5N5X8P6"/>
<keyword evidence="4" id="KW-1185">Reference proteome</keyword>
<evidence type="ECO:0000259" key="2">
    <source>
        <dbReference type="Pfam" id="PF13577"/>
    </source>
</evidence>
<protein>
    <submittedName>
        <fullName evidence="3">SnoaL-like domain-containing protein</fullName>
    </submittedName>
</protein>